<accession>A0A7C4HBF4</accession>
<evidence type="ECO:0000259" key="3">
    <source>
        <dbReference type="SMART" id="SM00670"/>
    </source>
</evidence>
<dbReference type="SMART" id="SM00670">
    <property type="entry name" value="PINc"/>
    <property type="match status" value="1"/>
</dbReference>
<dbReference type="InterPro" id="IPR003593">
    <property type="entry name" value="AAA+_ATPase"/>
</dbReference>
<dbReference type="InterPro" id="IPR002716">
    <property type="entry name" value="PIN_dom"/>
</dbReference>
<dbReference type="InterPro" id="IPR027417">
    <property type="entry name" value="P-loop_NTPase"/>
</dbReference>
<dbReference type="Gene3D" id="3.40.50.1010">
    <property type="entry name" value="5'-nuclease"/>
    <property type="match status" value="1"/>
</dbReference>
<evidence type="ECO:0000313" key="4">
    <source>
        <dbReference type="EMBL" id="HGM58470.1"/>
    </source>
</evidence>
<dbReference type="NCBIfam" id="NF010335">
    <property type="entry name" value="PRK13764.1"/>
    <property type="match status" value="1"/>
</dbReference>
<dbReference type="SMART" id="SM00382">
    <property type="entry name" value="AAA"/>
    <property type="match status" value="1"/>
</dbReference>
<dbReference type="PANTHER" id="PTHR11603">
    <property type="entry name" value="AAA FAMILY ATPASE"/>
    <property type="match status" value="1"/>
</dbReference>
<proteinExistence type="inferred from homology"/>
<feature type="domain" description="AAA+ ATPase" evidence="2">
    <location>
        <begin position="270"/>
        <end position="394"/>
    </location>
</feature>
<dbReference type="SUPFAM" id="SSF88723">
    <property type="entry name" value="PIN domain-like"/>
    <property type="match status" value="1"/>
</dbReference>
<dbReference type="AlphaFoldDB" id="A0A7C4HBF4"/>
<dbReference type="InterPro" id="IPR052041">
    <property type="entry name" value="Nucleic_acid_metab_PIN/TRAM"/>
</dbReference>
<dbReference type="Gene3D" id="3.40.50.300">
    <property type="entry name" value="P-loop containing nucleotide triphosphate hydrolases"/>
    <property type="match status" value="1"/>
</dbReference>
<dbReference type="SUPFAM" id="SSF52540">
    <property type="entry name" value="P-loop containing nucleoside triphosphate hydrolases"/>
    <property type="match status" value="1"/>
</dbReference>
<sequence length="528" mass="60466">MERVRIAGEKIYVPDTNALVEGIVSKLIREGVISGRIVIHRVVLLELEYHVSRDRAIGYAGLEEIKRLRELSRENLVMIELSGEIPRNIRFEEFDNSISPQIYTNMYVREYAYNTGATLITGDRVQAIIAESMGIPVIYVEPEVGSKVSIEKFFDESTMSIHLKENTIPVAKKGKPGDWVYVAIGDKPMTSREVEELAKQIIEEARLRPDSFIEIDRRGSTIIQLRNYRIIITRPPLSDGWEITAVRPLRKLKLEDYNLPSKLIERLNERAEGILIAGAPGMGKTTFAQALAEYYMRMGKVVKTIESPRDMDLPPEITQYSKHYSDLGELHDILLLSRPDYTVFDEMRSDEDFKLYADLRLAGIGMIGVVHATSPIDAIQRFIGRVELGMIPSLIDTVLFIKNGFVSKVYEVKMTVKLPTGLKEAELSRPVIEVRDFLSNELEYEIYTFGEQTVVVPIKKKYSVEAPEEFHEVVENIIKIMPDVDIGFENNTLIVTIPREKIRSYNRKIKRLRKLENKYNVTIKIKIK</sequence>
<evidence type="ECO:0000256" key="1">
    <source>
        <dbReference type="ARBA" id="ARBA00046345"/>
    </source>
</evidence>
<protein>
    <submittedName>
        <fullName evidence="4">ATPase</fullName>
    </submittedName>
</protein>
<name>A0A7C4HBF4_STAMA</name>
<evidence type="ECO:0000259" key="2">
    <source>
        <dbReference type="SMART" id="SM00382"/>
    </source>
</evidence>
<reference evidence="4" key="1">
    <citation type="journal article" date="2020" name="mSystems">
        <title>Genome- and Community-Level Interaction Insights into Carbon Utilization and Element Cycling Functions of Hydrothermarchaeota in Hydrothermal Sediment.</title>
        <authorList>
            <person name="Zhou Z."/>
            <person name="Liu Y."/>
            <person name="Xu W."/>
            <person name="Pan J."/>
            <person name="Luo Z.H."/>
            <person name="Li M."/>
        </authorList>
    </citation>
    <scope>NUCLEOTIDE SEQUENCE [LARGE SCALE GENOMIC DNA]</scope>
    <source>
        <strain evidence="4">SpSt-642</strain>
    </source>
</reference>
<dbReference type="PANTHER" id="PTHR11603:SF147">
    <property type="entry name" value="MEMBRANE PROTEIN"/>
    <property type="match status" value="1"/>
</dbReference>
<organism evidence="4">
    <name type="scientific">Staphylothermus marinus</name>
    <dbReference type="NCBI Taxonomy" id="2280"/>
    <lineage>
        <taxon>Archaea</taxon>
        <taxon>Thermoproteota</taxon>
        <taxon>Thermoprotei</taxon>
        <taxon>Desulfurococcales</taxon>
        <taxon>Desulfurococcaceae</taxon>
        <taxon>Staphylothermus</taxon>
    </lineage>
</organism>
<comment type="caution">
    <text evidence="4">The sequence shown here is derived from an EMBL/GenBank/DDBJ whole genome shotgun (WGS) entry which is preliminary data.</text>
</comment>
<gene>
    <name evidence="4" type="ORF">ENU14_02640</name>
</gene>
<comment type="similarity">
    <text evidence="1">In the N-terminal section; belongs to the PINc/VapC protein family.</text>
</comment>
<dbReference type="EMBL" id="DTBJ01000018">
    <property type="protein sequence ID" value="HGM58470.1"/>
    <property type="molecule type" value="Genomic_DNA"/>
</dbReference>
<dbReference type="CDD" id="cd09878">
    <property type="entry name" value="PIN_VapC_VirB11L-ATPase-like"/>
    <property type="match status" value="1"/>
</dbReference>
<feature type="domain" description="PIN" evidence="3">
    <location>
        <begin position="10"/>
        <end position="128"/>
    </location>
</feature>
<dbReference type="InterPro" id="IPR029060">
    <property type="entry name" value="PIN-like_dom_sf"/>
</dbReference>